<dbReference type="EMBL" id="KZ107839">
    <property type="protein sequence ID" value="OSS53205.1"/>
    <property type="molecule type" value="Genomic_DNA"/>
</dbReference>
<evidence type="ECO:0000313" key="2">
    <source>
        <dbReference type="Proteomes" id="UP000193240"/>
    </source>
</evidence>
<dbReference type="PANTHER" id="PTHR42085">
    <property type="entry name" value="F-BOX DOMAIN-CONTAINING PROTEIN"/>
    <property type="match status" value="1"/>
</dbReference>
<dbReference type="OMA" id="HIVRDAW"/>
<evidence type="ECO:0008006" key="3">
    <source>
        <dbReference type="Google" id="ProtNLM"/>
    </source>
</evidence>
<dbReference type="AlphaFoldDB" id="A0A1Y2MAR2"/>
<dbReference type="PANTHER" id="PTHR42085:SF1">
    <property type="entry name" value="F-BOX DOMAIN-CONTAINING PROTEIN"/>
    <property type="match status" value="1"/>
</dbReference>
<gene>
    <name evidence="1" type="ORF">B5807_02944</name>
</gene>
<dbReference type="InterPro" id="IPR038883">
    <property type="entry name" value="AN11006-like"/>
</dbReference>
<accession>A0A1Y2MAR2</accession>
<reference evidence="1 2" key="1">
    <citation type="journal article" date="2017" name="Genome Announc.">
        <title>Genome sequence of the saprophytic ascomycete Epicoccum nigrum ICMP 19927 strain isolated from New Zealand.</title>
        <authorList>
            <person name="Fokin M."/>
            <person name="Fleetwood D."/>
            <person name="Weir B.S."/>
            <person name="Villas-Boas S.G."/>
        </authorList>
    </citation>
    <scope>NUCLEOTIDE SEQUENCE [LARGE SCALE GENOMIC DNA]</scope>
    <source>
        <strain evidence="1 2">ICMP 19927</strain>
    </source>
</reference>
<dbReference type="InParanoid" id="A0A1Y2MAR2"/>
<organism evidence="1 2">
    <name type="scientific">Epicoccum nigrum</name>
    <name type="common">Soil fungus</name>
    <name type="synonym">Epicoccum purpurascens</name>
    <dbReference type="NCBI Taxonomy" id="105696"/>
    <lineage>
        <taxon>Eukaryota</taxon>
        <taxon>Fungi</taxon>
        <taxon>Dikarya</taxon>
        <taxon>Ascomycota</taxon>
        <taxon>Pezizomycotina</taxon>
        <taxon>Dothideomycetes</taxon>
        <taxon>Pleosporomycetidae</taxon>
        <taxon>Pleosporales</taxon>
        <taxon>Pleosporineae</taxon>
        <taxon>Didymellaceae</taxon>
        <taxon>Epicoccum</taxon>
    </lineage>
</organism>
<keyword evidence="2" id="KW-1185">Reference proteome</keyword>
<protein>
    <recommendedName>
        <fullName evidence="3">F-box domain-containing protein</fullName>
    </recommendedName>
</protein>
<evidence type="ECO:0000313" key="1">
    <source>
        <dbReference type="EMBL" id="OSS53205.1"/>
    </source>
</evidence>
<proteinExistence type="predicted"/>
<sequence length="332" mass="37822">MPKYNSYHPPSFDFLAELITYRTPPPGPPPSITPRTDPPGTPFPFLSLPRELRDLVYAHSFPPKGLRYRPNDITATTIWHRSRRIPASHLPLLLTSRQIHAEAQSVLFRTSLLELDATRHGGPSRNHISGQVLEASLCRFPLAQANLVTRVYINSLDWVKYYSGEAAERLHDLLPAIWGQLVRDARTLGSHFPRLVRLEARDCFLEEMLGCAFFSRMDDFHALDEGERRERGAQIARAVVRWMEAVEAPVPPRFLGMLFCNGMDAGGPHVRFLCFQMEVMDMALKLYAKSERGRVEENRDESGRVWLEELSGKRKRGRKGWCDEGCAEADAK</sequence>
<name>A0A1Y2MAR2_EPING</name>
<dbReference type="Proteomes" id="UP000193240">
    <property type="component" value="Unassembled WGS sequence"/>
</dbReference>